<comment type="caution">
    <text evidence="1">The sequence shown here is derived from an EMBL/GenBank/DDBJ whole genome shotgun (WGS) entry which is preliminary data.</text>
</comment>
<accession>A0A7J7KB62</accession>
<evidence type="ECO:0000313" key="1">
    <source>
        <dbReference type="EMBL" id="KAF6035507.1"/>
    </source>
</evidence>
<sequence>MSITRQVSKVLVITHWDPNSSPVLSTSEFAVSKMYCLSMKIGMSYPARNLAGLVISRALSSGLFVVVTNSSTTSLVVTPENFCCREMALVLRVFPYLGYICCTTIFEVANCTIGKHINIDGSFGLVFFGFLKSSLFIKSQICFGLAQLASKASRKYF</sequence>
<dbReference type="AlphaFoldDB" id="A0A7J7KB62"/>
<dbReference type="EMBL" id="VXIV02000869">
    <property type="protein sequence ID" value="KAF6035507.1"/>
    <property type="molecule type" value="Genomic_DNA"/>
</dbReference>
<dbReference type="Proteomes" id="UP000593567">
    <property type="component" value="Unassembled WGS sequence"/>
</dbReference>
<name>A0A7J7KB62_BUGNE</name>
<gene>
    <name evidence="1" type="ORF">EB796_006183</name>
</gene>
<evidence type="ECO:0000313" key="2">
    <source>
        <dbReference type="Proteomes" id="UP000593567"/>
    </source>
</evidence>
<organism evidence="1 2">
    <name type="scientific">Bugula neritina</name>
    <name type="common">Brown bryozoan</name>
    <name type="synonym">Sertularia neritina</name>
    <dbReference type="NCBI Taxonomy" id="10212"/>
    <lineage>
        <taxon>Eukaryota</taxon>
        <taxon>Metazoa</taxon>
        <taxon>Spiralia</taxon>
        <taxon>Lophotrochozoa</taxon>
        <taxon>Bryozoa</taxon>
        <taxon>Gymnolaemata</taxon>
        <taxon>Cheilostomatida</taxon>
        <taxon>Flustrina</taxon>
        <taxon>Buguloidea</taxon>
        <taxon>Bugulidae</taxon>
        <taxon>Bugula</taxon>
    </lineage>
</organism>
<reference evidence="1" key="1">
    <citation type="submission" date="2020-06" db="EMBL/GenBank/DDBJ databases">
        <title>Draft genome of Bugula neritina, a colonial animal packing powerful symbionts and potential medicines.</title>
        <authorList>
            <person name="Rayko M."/>
        </authorList>
    </citation>
    <scope>NUCLEOTIDE SEQUENCE [LARGE SCALE GENOMIC DNA]</scope>
    <source>
        <strain evidence="1">Kwan_BN1</strain>
    </source>
</reference>
<protein>
    <submittedName>
        <fullName evidence="1">Uncharacterized protein</fullName>
    </submittedName>
</protein>
<keyword evidence="2" id="KW-1185">Reference proteome</keyword>
<proteinExistence type="predicted"/>